<keyword evidence="1" id="KW-0732">Signal</keyword>
<evidence type="ECO:0000256" key="1">
    <source>
        <dbReference type="SAM" id="SignalP"/>
    </source>
</evidence>
<organism evidence="2 3">
    <name type="scientific">Nocardioides psychrotolerans</name>
    <dbReference type="NCBI Taxonomy" id="1005945"/>
    <lineage>
        <taxon>Bacteria</taxon>
        <taxon>Bacillati</taxon>
        <taxon>Actinomycetota</taxon>
        <taxon>Actinomycetes</taxon>
        <taxon>Propionibacteriales</taxon>
        <taxon>Nocardioidaceae</taxon>
        <taxon>Nocardioides</taxon>
    </lineage>
</organism>
<protein>
    <submittedName>
        <fullName evidence="2">Uncharacterized protein</fullName>
    </submittedName>
</protein>
<accession>A0A1I3P127</accession>
<gene>
    <name evidence="2" type="ORF">SAMN05216561_11940</name>
</gene>
<dbReference type="Proteomes" id="UP000198649">
    <property type="component" value="Unassembled WGS sequence"/>
</dbReference>
<dbReference type="EMBL" id="FOQG01000019">
    <property type="protein sequence ID" value="SFJ14736.1"/>
    <property type="molecule type" value="Genomic_DNA"/>
</dbReference>
<evidence type="ECO:0000313" key="3">
    <source>
        <dbReference type="Proteomes" id="UP000198649"/>
    </source>
</evidence>
<name>A0A1I3P127_9ACTN</name>
<feature type="chain" id="PRO_5038355688" evidence="1">
    <location>
        <begin position="26"/>
        <end position="94"/>
    </location>
</feature>
<dbReference type="AlphaFoldDB" id="A0A1I3P127"/>
<keyword evidence="3" id="KW-1185">Reference proteome</keyword>
<dbReference type="STRING" id="1005945.SAMN05216561_11940"/>
<dbReference type="RefSeq" id="WP_143099836.1">
    <property type="nucleotide sequence ID" value="NZ_BKAF01000024.1"/>
</dbReference>
<evidence type="ECO:0000313" key="2">
    <source>
        <dbReference type="EMBL" id="SFJ14736.1"/>
    </source>
</evidence>
<feature type="signal peptide" evidence="1">
    <location>
        <begin position="1"/>
        <end position="25"/>
    </location>
</feature>
<proteinExistence type="predicted"/>
<reference evidence="2 3" key="1">
    <citation type="submission" date="2016-10" db="EMBL/GenBank/DDBJ databases">
        <authorList>
            <person name="de Groot N.N."/>
        </authorList>
    </citation>
    <scope>NUCLEOTIDE SEQUENCE [LARGE SCALE GENOMIC DNA]</scope>
    <source>
        <strain evidence="2 3">CGMCC 1.11156</strain>
    </source>
</reference>
<sequence length="94" mass="9753">MTPMTILAPRMRCALGVLVPLVLVAGCGDIARDCTTIGGDSGVTFEFSSVDELAAGPRLEVEGCVDSTCESWTVDTRDGTQVFVQVAGLDGETA</sequence>